<sequence length="254" mass="26756">MNTFQHSLIVGVIATVGLFSTQGHAGLVVGGTRFVLSGADHSKSVGVKNTGKEAFLVKSVVIADTGADMSGSVSDKPGNASNSDMPFVITPPLFLLGAGKSSQLRLECLSCQTLPADRESLYRLGISAIPGGKPAANSVQLAVRSTFKLFYRPAGLPGDAIHAYEQLQWKRQGANVVVRNPTPYYVTLFDMNVNNKPVRNAGMVAPYSTRTQPWCPTAGGCDIKWQSLNDFGGISPAWSVSPTAVAMAGNAVAK</sequence>
<evidence type="ECO:0000259" key="7">
    <source>
        <dbReference type="Pfam" id="PF02753"/>
    </source>
</evidence>
<feature type="domain" description="Pili assembly chaperone N-terminal" evidence="6">
    <location>
        <begin position="26"/>
        <end position="156"/>
    </location>
</feature>
<dbReference type="InterPro" id="IPR050643">
    <property type="entry name" value="Periplasmic_pilus_chap"/>
</dbReference>
<dbReference type="EMBL" id="JAWXRD010000005">
    <property type="protein sequence ID" value="MDX6039825.1"/>
    <property type="molecule type" value="Genomic_DNA"/>
</dbReference>
<dbReference type="SUPFAM" id="SSF49584">
    <property type="entry name" value="Periplasmic chaperone C-domain"/>
    <property type="match status" value="1"/>
</dbReference>
<dbReference type="AlphaFoldDB" id="A0AAJ2VUF5"/>
<dbReference type="GO" id="GO:0030288">
    <property type="term" value="C:outer membrane-bounded periplasmic space"/>
    <property type="evidence" value="ECO:0007669"/>
    <property type="project" value="InterPro"/>
</dbReference>
<evidence type="ECO:0000256" key="4">
    <source>
        <dbReference type="ARBA" id="ARBA00022764"/>
    </source>
</evidence>
<evidence type="ECO:0000313" key="11">
    <source>
        <dbReference type="Proteomes" id="UP001282336"/>
    </source>
</evidence>
<dbReference type="SUPFAM" id="SSF49354">
    <property type="entry name" value="PapD-like"/>
    <property type="match status" value="1"/>
</dbReference>
<dbReference type="InterPro" id="IPR001829">
    <property type="entry name" value="Pili_assmbl_chaperone_bac"/>
</dbReference>
<feature type="domain" description="Pili assembly chaperone C-terminal" evidence="7">
    <location>
        <begin position="178"/>
        <end position="235"/>
    </location>
</feature>
<keyword evidence="4" id="KW-0574">Periplasm</keyword>
<keyword evidence="5" id="KW-0143">Chaperone</keyword>
<accession>A0AAJ2VUF5</accession>
<evidence type="ECO:0000256" key="2">
    <source>
        <dbReference type="ARBA" id="ARBA00007399"/>
    </source>
</evidence>
<name>A0AAJ2VUF5_9ENTR</name>
<proteinExistence type="inferred from homology"/>
<organism evidence="8 11">
    <name type="scientific">Scandinavium lactucae</name>
    <dbReference type="NCBI Taxonomy" id="3095028"/>
    <lineage>
        <taxon>Bacteria</taxon>
        <taxon>Pseudomonadati</taxon>
        <taxon>Pseudomonadota</taxon>
        <taxon>Gammaproteobacteria</taxon>
        <taxon>Enterobacterales</taxon>
        <taxon>Enterobacteriaceae</taxon>
        <taxon>Scandinavium</taxon>
    </lineage>
</organism>
<dbReference type="InterPro" id="IPR016148">
    <property type="entry name" value="Pili_assmbl_chaperone_C"/>
</dbReference>
<dbReference type="Gene3D" id="2.60.40.10">
    <property type="entry name" value="Immunoglobulins"/>
    <property type="match status" value="2"/>
</dbReference>
<dbReference type="EMBL" id="JAWXRC010000025">
    <property type="protein sequence ID" value="MDX6031977.1"/>
    <property type="molecule type" value="Genomic_DNA"/>
</dbReference>
<dbReference type="Proteomes" id="UP001282336">
    <property type="component" value="Unassembled WGS sequence"/>
</dbReference>
<comment type="similarity">
    <text evidence="2">Belongs to the periplasmic pilus chaperone family.</text>
</comment>
<protein>
    <submittedName>
        <fullName evidence="8">Molecular chaperone</fullName>
    </submittedName>
</protein>
<dbReference type="InterPro" id="IPR008962">
    <property type="entry name" value="PapD-like_sf"/>
</dbReference>
<dbReference type="Proteomes" id="UP001275664">
    <property type="component" value="Unassembled WGS sequence"/>
</dbReference>
<evidence type="ECO:0000256" key="5">
    <source>
        <dbReference type="ARBA" id="ARBA00023186"/>
    </source>
</evidence>
<dbReference type="PANTHER" id="PTHR30251:SF1">
    <property type="entry name" value="FIMBRIAL CHAPARONE"/>
    <property type="match status" value="1"/>
</dbReference>
<dbReference type="Pfam" id="PF00345">
    <property type="entry name" value="PapD_N"/>
    <property type="match status" value="1"/>
</dbReference>
<dbReference type="RefSeq" id="WP_319628510.1">
    <property type="nucleotide sequence ID" value="NZ_JAWXRB010000032.1"/>
</dbReference>
<comment type="subcellular location">
    <subcellularLocation>
        <location evidence="1">Periplasm</location>
    </subcellularLocation>
</comment>
<evidence type="ECO:0000313" key="10">
    <source>
        <dbReference type="Proteomes" id="UP001275664"/>
    </source>
</evidence>
<evidence type="ECO:0000256" key="1">
    <source>
        <dbReference type="ARBA" id="ARBA00004418"/>
    </source>
</evidence>
<keyword evidence="3" id="KW-0732">Signal</keyword>
<reference evidence="8 10" key="1">
    <citation type="submission" date="2023-11" db="EMBL/GenBank/DDBJ databases">
        <title>Scandinavium wanjuensis sp. nov., isolated from lettuce South Korea.</title>
        <authorList>
            <person name="Park J."/>
            <person name="Park S."/>
            <person name="Oh K.K."/>
            <person name="Cho G.S."/>
            <person name="Franz C.M.A.P."/>
        </authorList>
    </citation>
    <scope>NUCLEOTIDE SEQUENCE</scope>
    <source>
        <strain evidence="8">V105_12</strain>
        <strain evidence="9 10">V105_6</strain>
    </source>
</reference>
<gene>
    <name evidence="9" type="ORF">SIK69_06380</name>
    <name evidence="8" type="ORF">SIL20_10705</name>
</gene>
<dbReference type="GO" id="GO:0071555">
    <property type="term" value="P:cell wall organization"/>
    <property type="evidence" value="ECO:0007669"/>
    <property type="project" value="InterPro"/>
</dbReference>
<evidence type="ECO:0000256" key="3">
    <source>
        <dbReference type="ARBA" id="ARBA00022729"/>
    </source>
</evidence>
<evidence type="ECO:0000313" key="8">
    <source>
        <dbReference type="EMBL" id="MDX6031977.1"/>
    </source>
</evidence>
<dbReference type="PANTHER" id="PTHR30251">
    <property type="entry name" value="PILUS ASSEMBLY CHAPERONE"/>
    <property type="match status" value="1"/>
</dbReference>
<dbReference type="InterPro" id="IPR036316">
    <property type="entry name" value="Pili_assmbl_chap_C_dom_sf"/>
</dbReference>
<dbReference type="InterPro" id="IPR013783">
    <property type="entry name" value="Ig-like_fold"/>
</dbReference>
<dbReference type="PRINTS" id="PR00969">
    <property type="entry name" value="CHAPERONPILI"/>
</dbReference>
<evidence type="ECO:0000259" key="6">
    <source>
        <dbReference type="Pfam" id="PF00345"/>
    </source>
</evidence>
<keyword evidence="10" id="KW-1185">Reference proteome</keyword>
<evidence type="ECO:0000313" key="9">
    <source>
        <dbReference type="EMBL" id="MDX6039825.1"/>
    </source>
</evidence>
<dbReference type="Pfam" id="PF02753">
    <property type="entry name" value="PapD_C"/>
    <property type="match status" value="1"/>
</dbReference>
<comment type="caution">
    <text evidence="8">The sequence shown here is derived from an EMBL/GenBank/DDBJ whole genome shotgun (WGS) entry which is preliminary data.</text>
</comment>
<dbReference type="InterPro" id="IPR016147">
    <property type="entry name" value="Pili_assmbl_chaperone_N"/>
</dbReference>